<evidence type="ECO:0000313" key="1">
    <source>
        <dbReference type="EMBL" id="CBK23512.2"/>
    </source>
</evidence>
<reference evidence="1" key="1">
    <citation type="submission" date="2010-02" db="EMBL/GenBank/DDBJ databases">
        <title>Sequencing and annotation of the Blastocystis hominis genome.</title>
        <authorList>
            <person name="Wincker P."/>
        </authorList>
    </citation>
    <scope>NUCLEOTIDE SEQUENCE</scope>
    <source>
        <strain evidence="1">Singapore isolate B</strain>
    </source>
</reference>
<organism evidence="1">
    <name type="scientific">Blastocystis hominis</name>
    <dbReference type="NCBI Taxonomy" id="12968"/>
    <lineage>
        <taxon>Eukaryota</taxon>
        <taxon>Sar</taxon>
        <taxon>Stramenopiles</taxon>
        <taxon>Bigyra</taxon>
        <taxon>Opalozoa</taxon>
        <taxon>Opalinata</taxon>
        <taxon>Blastocystidae</taxon>
        <taxon>Blastocystis</taxon>
    </lineage>
</organism>
<evidence type="ECO:0000313" key="2">
    <source>
        <dbReference type="Proteomes" id="UP000008312"/>
    </source>
</evidence>
<dbReference type="AlphaFoldDB" id="D8M6U4"/>
<dbReference type="Gene3D" id="6.20.250.70">
    <property type="match status" value="1"/>
</dbReference>
<dbReference type="RefSeq" id="XP_012897560.1">
    <property type="nucleotide sequence ID" value="XM_013042106.1"/>
</dbReference>
<keyword evidence="2" id="KW-1185">Reference proteome</keyword>
<name>D8M6U4_BLAHO</name>
<dbReference type="GeneID" id="24920479"/>
<protein>
    <submittedName>
        <fullName evidence="1">Uncharacterized protein</fullName>
    </submittedName>
</protein>
<sequence>MSSTVTPIIGYQEVSGKCTLPEKLVSKKENEIWLIHAPVDFPDTEVEKIKMDLKDDKGIAIRVFTTL</sequence>
<accession>D8M6U4</accession>
<dbReference type="Proteomes" id="UP000008312">
    <property type="component" value="Unassembled WGS sequence"/>
</dbReference>
<dbReference type="OrthoDB" id="10498036at2759"/>
<dbReference type="InParanoid" id="D8M6U4"/>
<dbReference type="EMBL" id="FN668661">
    <property type="protein sequence ID" value="CBK23512.2"/>
    <property type="molecule type" value="Genomic_DNA"/>
</dbReference>
<gene>
    <name evidence="1" type="ORF">GSBLH_T00003376001</name>
</gene>
<proteinExistence type="predicted"/>